<protein>
    <submittedName>
        <fullName evidence="1">Uncharacterized protein</fullName>
    </submittedName>
</protein>
<proteinExistence type="predicted"/>
<dbReference type="Proteomes" id="UP000828390">
    <property type="component" value="Unassembled WGS sequence"/>
</dbReference>
<gene>
    <name evidence="1" type="ORF">DPMN_094221</name>
</gene>
<comment type="caution">
    <text evidence="1">The sequence shown here is derived from an EMBL/GenBank/DDBJ whole genome shotgun (WGS) entry which is preliminary data.</text>
</comment>
<name>A0A9D4L4E1_DREPO</name>
<dbReference type="EMBL" id="JAIWYP010000003">
    <property type="protein sequence ID" value="KAH3851737.1"/>
    <property type="molecule type" value="Genomic_DNA"/>
</dbReference>
<reference evidence="1" key="1">
    <citation type="journal article" date="2019" name="bioRxiv">
        <title>The Genome of the Zebra Mussel, Dreissena polymorpha: A Resource for Invasive Species Research.</title>
        <authorList>
            <person name="McCartney M.A."/>
            <person name="Auch B."/>
            <person name="Kono T."/>
            <person name="Mallez S."/>
            <person name="Zhang Y."/>
            <person name="Obille A."/>
            <person name="Becker A."/>
            <person name="Abrahante J.E."/>
            <person name="Garbe J."/>
            <person name="Badalamenti J.P."/>
            <person name="Herman A."/>
            <person name="Mangelson H."/>
            <person name="Liachko I."/>
            <person name="Sullivan S."/>
            <person name="Sone E.D."/>
            <person name="Koren S."/>
            <person name="Silverstein K.A.T."/>
            <person name="Beckman K.B."/>
            <person name="Gohl D.M."/>
        </authorList>
    </citation>
    <scope>NUCLEOTIDE SEQUENCE</scope>
    <source>
        <strain evidence="1">Duluth1</strain>
        <tissue evidence="1">Whole animal</tissue>
    </source>
</reference>
<dbReference type="AlphaFoldDB" id="A0A9D4L4E1"/>
<accession>A0A9D4L4E1</accession>
<evidence type="ECO:0000313" key="2">
    <source>
        <dbReference type="Proteomes" id="UP000828390"/>
    </source>
</evidence>
<keyword evidence="2" id="KW-1185">Reference proteome</keyword>
<sequence length="77" mass="8784">METIQLAAFGDKKDLRMETATIDLISDRNERIPINVLIVPTIATPISTRLQHTAARLPYLRKLKLAHPVTEREDFLC</sequence>
<evidence type="ECO:0000313" key="1">
    <source>
        <dbReference type="EMBL" id="KAH3851737.1"/>
    </source>
</evidence>
<reference evidence="1" key="2">
    <citation type="submission" date="2020-11" db="EMBL/GenBank/DDBJ databases">
        <authorList>
            <person name="McCartney M.A."/>
            <person name="Auch B."/>
            <person name="Kono T."/>
            <person name="Mallez S."/>
            <person name="Becker A."/>
            <person name="Gohl D.M."/>
            <person name="Silverstein K.A.T."/>
            <person name="Koren S."/>
            <person name="Bechman K.B."/>
            <person name="Herman A."/>
            <person name="Abrahante J.E."/>
            <person name="Garbe J."/>
        </authorList>
    </citation>
    <scope>NUCLEOTIDE SEQUENCE</scope>
    <source>
        <strain evidence="1">Duluth1</strain>
        <tissue evidence="1">Whole animal</tissue>
    </source>
</reference>
<organism evidence="1 2">
    <name type="scientific">Dreissena polymorpha</name>
    <name type="common">Zebra mussel</name>
    <name type="synonym">Mytilus polymorpha</name>
    <dbReference type="NCBI Taxonomy" id="45954"/>
    <lineage>
        <taxon>Eukaryota</taxon>
        <taxon>Metazoa</taxon>
        <taxon>Spiralia</taxon>
        <taxon>Lophotrochozoa</taxon>
        <taxon>Mollusca</taxon>
        <taxon>Bivalvia</taxon>
        <taxon>Autobranchia</taxon>
        <taxon>Heteroconchia</taxon>
        <taxon>Euheterodonta</taxon>
        <taxon>Imparidentia</taxon>
        <taxon>Neoheterodontei</taxon>
        <taxon>Myida</taxon>
        <taxon>Dreissenoidea</taxon>
        <taxon>Dreissenidae</taxon>
        <taxon>Dreissena</taxon>
    </lineage>
</organism>